<evidence type="ECO:0000313" key="2">
    <source>
        <dbReference type="Proteomes" id="UP000320231"/>
    </source>
</evidence>
<protein>
    <submittedName>
        <fullName evidence="1">Uncharacterized protein</fullName>
    </submittedName>
</protein>
<evidence type="ECO:0000313" key="1">
    <source>
        <dbReference type="EMBL" id="BBI61364.1"/>
    </source>
</evidence>
<dbReference type="Proteomes" id="UP000320231">
    <property type="component" value="Chromosome"/>
</dbReference>
<gene>
    <name evidence="1" type="ORF">HSBAA_26700</name>
</gene>
<accession>A0A455UDZ7</accession>
<organism evidence="1 2">
    <name type="scientific">Vreelandella sulfidaeris</name>
    <dbReference type="NCBI Taxonomy" id="115553"/>
    <lineage>
        <taxon>Bacteria</taxon>
        <taxon>Pseudomonadati</taxon>
        <taxon>Pseudomonadota</taxon>
        <taxon>Gammaproteobacteria</taxon>
        <taxon>Oceanospirillales</taxon>
        <taxon>Halomonadaceae</taxon>
        <taxon>Vreelandella</taxon>
    </lineage>
</organism>
<proteinExistence type="predicted"/>
<reference evidence="1 2" key="1">
    <citation type="journal article" date="2019" name="Microbiol. Resour. Announc.">
        <title>Complete Genome Sequence of Halomonas sulfidaeris Strain Esulfide1 Isolated from a Metal Sulfide Rock at a Depth of 2,200 Meters, Obtained Using Nanopore Sequencing.</title>
        <authorList>
            <person name="Saito M."/>
            <person name="Nishigata A."/>
            <person name="Galipon J."/>
            <person name="Arakawa K."/>
        </authorList>
    </citation>
    <scope>NUCLEOTIDE SEQUENCE [LARGE SCALE GENOMIC DNA]</scope>
    <source>
        <strain evidence="1 2">ATCC BAA-803</strain>
    </source>
</reference>
<name>A0A455UDZ7_9GAMM</name>
<dbReference type="EMBL" id="AP019514">
    <property type="protein sequence ID" value="BBI61364.1"/>
    <property type="molecule type" value="Genomic_DNA"/>
</dbReference>
<dbReference type="KEGG" id="hsr:HSBAA_26700"/>
<sequence>MLDFERNLLSIACDELQLISMIEKSHLERLRDDRNICAHPTFSDDGSQFSPPAELALAYIVQSANYLLVHPPVKGKVIVQRMYELINEPSFPESEEKAFTLLSSENNLGRVKDSGVRNLAIIILKRIFRDETGISQELLNRLSASLSAIQRMYPVVYEEVVSNKLVGMLSEANDTRLKRIFPFLNLRSELWAKLEHAERVRIEGLINAMDSEEISRYQVARLVELNPEIRNQVLKNRWIKPC</sequence>
<dbReference type="AlphaFoldDB" id="A0A455UDZ7"/>